<evidence type="ECO:0000313" key="10">
    <source>
        <dbReference type="Proteomes" id="UP001485459"/>
    </source>
</evidence>
<sequence>MNKRTAFLLIALGVSATAMAQDEHDALRYSRLLYGGTARTQAIGGAAGSLGGDISATHINPAGLGFFKTSEANITPGFYFKNTEFDFLGNKGTDSKSGASLGNIGVVFGIPNRSSGSKFRNFAVAIDYARTADFNNRSYMSGTNTLTSFTDRWVEQLQPGGNPVPFNDATGNFVDGASLGLNTYVLDYDADNNNGVERYYTVVNPTNPGGIGQMDEIKERGGINEFSLGFAGNYNEQFYFGLSLNFPRIDYERERSFTEKDQSNDTDNDFESMKYSESLSTDANGFNAKLGLIYSPMPSLRIGANFHTPTWFSMHDAMTARVDARVEGMGTHFQRTEDLTDGFPLEYDYTLKTPWRAGGSVSYIFGTNADVKQQHGFITADVEYVDYASTKYRFNKGAAEDRAAADARNRVIENAYTGAVNVRLGGELKFNVLAVRAGFSYYGNPYSSDFSDVDGSIKRVSGGLGYRNRGFFSDLTYVHTLNSKTTYNPYVLNESQYAAPVANGSLSGGNIVLTVGFKF</sequence>
<evidence type="ECO:0000256" key="7">
    <source>
        <dbReference type="ARBA" id="ARBA00023237"/>
    </source>
</evidence>
<keyword evidence="3" id="KW-1134">Transmembrane beta strand</keyword>
<evidence type="ECO:0000313" key="9">
    <source>
        <dbReference type="EMBL" id="WZN42262.1"/>
    </source>
</evidence>
<evidence type="ECO:0000256" key="3">
    <source>
        <dbReference type="ARBA" id="ARBA00022452"/>
    </source>
</evidence>
<dbReference type="InterPro" id="IPR005017">
    <property type="entry name" value="OMPP1/FadL/TodX"/>
</dbReference>
<keyword evidence="10" id="KW-1185">Reference proteome</keyword>
<dbReference type="Proteomes" id="UP001485459">
    <property type="component" value="Chromosome"/>
</dbReference>
<evidence type="ECO:0000256" key="5">
    <source>
        <dbReference type="ARBA" id="ARBA00022729"/>
    </source>
</evidence>
<reference evidence="10" key="1">
    <citation type="submission" date="2024-03" db="EMBL/GenBank/DDBJ databases">
        <title>Chitinophaga horti sp. nov., isolated from garden soil.</title>
        <authorList>
            <person name="Lee D.S."/>
            <person name="Han D.M."/>
            <person name="Baek J.H."/>
            <person name="Choi D.G."/>
            <person name="Jeon J.H."/>
            <person name="Jeon C.O."/>
        </authorList>
    </citation>
    <scope>NUCLEOTIDE SEQUENCE [LARGE SCALE GENOMIC DNA]</scope>
    <source>
        <strain evidence="10">GPA1</strain>
    </source>
</reference>
<keyword evidence="5 8" id="KW-0732">Signal</keyword>
<comment type="similarity">
    <text evidence="2">Belongs to the OmpP1/FadL family.</text>
</comment>
<dbReference type="EMBL" id="CP149822">
    <property type="protein sequence ID" value="WZN42262.1"/>
    <property type="molecule type" value="Genomic_DNA"/>
</dbReference>
<evidence type="ECO:0000256" key="8">
    <source>
        <dbReference type="SAM" id="SignalP"/>
    </source>
</evidence>
<feature type="chain" id="PRO_5045585570" description="Outer membrane protein transport protein (OMPP1/FadL/TodX)" evidence="8">
    <location>
        <begin position="21"/>
        <end position="519"/>
    </location>
</feature>
<dbReference type="RefSeq" id="WP_341837096.1">
    <property type="nucleotide sequence ID" value="NZ_CP149822.1"/>
</dbReference>
<feature type="signal peptide" evidence="8">
    <location>
        <begin position="1"/>
        <end position="20"/>
    </location>
</feature>
<dbReference type="PANTHER" id="PTHR35093">
    <property type="entry name" value="OUTER MEMBRANE PROTEIN NMB0088-RELATED"/>
    <property type="match status" value="1"/>
</dbReference>
<accession>A0ABZ2YSG4</accession>
<evidence type="ECO:0008006" key="11">
    <source>
        <dbReference type="Google" id="ProtNLM"/>
    </source>
</evidence>
<keyword evidence="4" id="KW-0812">Transmembrane</keyword>
<evidence type="ECO:0000256" key="2">
    <source>
        <dbReference type="ARBA" id="ARBA00008163"/>
    </source>
</evidence>
<dbReference type="SUPFAM" id="SSF56935">
    <property type="entry name" value="Porins"/>
    <property type="match status" value="1"/>
</dbReference>
<dbReference type="Gene3D" id="2.40.160.60">
    <property type="entry name" value="Outer membrane protein transport protein (OMPP1/FadL/TodX)"/>
    <property type="match status" value="1"/>
</dbReference>
<proteinExistence type="inferred from homology"/>
<dbReference type="PANTHER" id="PTHR35093:SF8">
    <property type="entry name" value="OUTER MEMBRANE PROTEIN NMB0088-RELATED"/>
    <property type="match status" value="1"/>
</dbReference>
<name>A0ABZ2YSG4_9BACT</name>
<evidence type="ECO:0000256" key="4">
    <source>
        <dbReference type="ARBA" id="ARBA00022692"/>
    </source>
</evidence>
<keyword evidence="7" id="KW-0998">Cell outer membrane</keyword>
<evidence type="ECO:0000256" key="6">
    <source>
        <dbReference type="ARBA" id="ARBA00023136"/>
    </source>
</evidence>
<evidence type="ECO:0000256" key="1">
    <source>
        <dbReference type="ARBA" id="ARBA00004571"/>
    </source>
</evidence>
<protein>
    <recommendedName>
        <fullName evidence="11">Outer membrane protein transport protein (OMPP1/FadL/TodX)</fullName>
    </recommendedName>
</protein>
<gene>
    <name evidence="9" type="ORF">WJU16_04330</name>
</gene>
<comment type="subcellular location">
    <subcellularLocation>
        <location evidence="1">Cell outer membrane</location>
        <topology evidence="1">Multi-pass membrane protein</topology>
    </subcellularLocation>
</comment>
<organism evidence="9 10">
    <name type="scientific">Chitinophaga pollutisoli</name>
    <dbReference type="NCBI Taxonomy" id="3133966"/>
    <lineage>
        <taxon>Bacteria</taxon>
        <taxon>Pseudomonadati</taxon>
        <taxon>Bacteroidota</taxon>
        <taxon>Chitinophagia</taxon>
        <taxon>Chitinophagales</taxon>
        <taxon>Chitinophagaceae</taxon>
        <taxon>Chitinophaga</taxon>
    </lineage>
</organism>
<keyword evidence="6" id="KW-0472">Membrane</keyword>